<evidence type="ECO:0000313" key="1">
    <source>
        <dbReference type="Ensembl" id="ENSHHUP00000066654.1"/>
    </source>
</evidence>
<name>A0A4W5Q2J8_9TELE</name>
<reference evidence="1" key="2">
    <citation type="submission" date="2025-08" db="UniProtKB">
        <authorList>
            <consortium name="Ensembl"/>
        </authorList>
    </citation>
    <scope>IDENTIFICATION</scope>
</reference>
<keyword evidence="2" id="KW-1185">Reference proteome</keyword>
<accession>A0A4W5Q2J8</accession>
<dbReference type="STRING" id="62062.ENSHHUP00000066654"/>
<dbReference type="Proteomes" id="UP000314982">
    <property type="component" value="Unassembled WGS sequence"/>
</dbReference>
<protein>
    <submittedName>
        <fullName evidence="1">Uncharacterized protein</fullName>
    </submittedName>
</protein>
<sequence>MAKRLALRIKAQRNLGAEARWVAVCEFWWSSPSSSIPLLSLSLDVMQQATNAILRGGTIMSPSVSAKTIAEQLAEKINAKLTYIPVEKPEEERQASEQAEMVKRNEEELEINDFSQEGKWWGKGSVSVVSIMSTSVTPP</sequence>
<dbReference type="Ensembl" id="ENSHHUT00000068902.1">
    <property type="protein sequence ID" value="ENSHHUP00000066654.1"/>
    <property type="gene ID" value="ENSHHUG00000039307.1"/>
</dbReference>
<proteinExistence type="predicted"/>
<organism evidence="1 2">
    <name type="scientific">Hucho hucho</name>
    <name type="common">huchen</name>
    <dbReference type="NCBI Taxonomy" id="62062"/>
    <lineage>
        <taxon>Eukaryota</taxon>
        <taxon>Metazoa</taxon>
        <taxon>Chordata</taxon>
        <taxon>Craniata</taxon>
        <taxon>Vertebrata</taxon>
        <taxon>Euteleostomi</taxon>
        <taxon>Actinopterygii</taxon>
        <taxon>Neopterygii</taxon>
        <taxon>Teleostei</taxon>
        <taxon>Protacanthopterygii</taxon>
        <taxon>Salmoniformes</taxon>
        <taxon>Salmonidae</taxon>
        <taxon>Salmoninae</taxon>
        <taxon>Hucho</taxon>
    </lineage>
</organism>
<reference evidence="1" key="3">
    <citation type="submission" date="2025-09" db="UniProtKB">
        <authorList>
            <consortium name="Ensembl"/>
        </authorList>
    </citation>
    <scope>IDENTIFICATION</scope>
</reference>
<evidence type="ECO:0000313" key="2">
    <source>
        <dbReference type="Proteomes" id="UP000314982"/>
    </source>
</evidence>
<dbReference type="AlphaFoldDB" id="A0A4W5Q2J8"/>
<reference evidence="2" key="1">
    <citation type="submission" date="2018-06" db="EMBL/GenBank/DDBJ databases">
        <title>Genome assembly of Danube salmon.</title>
        <authorList>
            <person name="Macqueen D.J."/>
            <person name="Gundappa M.K."/>
        </authorList>
    </citation>
    <scope>NUCLEOTIDE SEQUENCE [LARGE SCALE GENOMIC DNA]</scope>
</reference>